<evidence type="ECO:0000313" key="1">
    <source>
        <dbReference type="EMBL" id="KAH9376087.1"/>
    </source>
</evidence>
<evidence type="ECO:0000313" key="2">
    <source>
        <dbReference type="Proteomes" id="UP000821853"/>
    </source>
</evidence>
<organism evidence="1 2">
    <name type="scientific">Haemaphysalis longicornis</name>
    <name type="common">Bush tick</name>
    <dbReference type="NCBI Taxonomy" id="44386"/>
    <lineage>
        <taxon>Eukaryota</taxon>
        <taxon>Metazoa</taxon>
        <taxon>Ecdysozoa</taxon>
        <taxon>Arthropoda</taxon>
        <taxon>Chelicerata</taxon>
        <taxon>Arachnida</taxon>
        <taxon>Acari</taxon>
        <taxon>Parasitiformes</taxon>
        <taxon>Ixodida</taxon>
        <taxon>Ixodoidea</taxon>
        <taxon>Ixodidae</taxon>
        <taxon>Haemaphysalinae</taxon>
        <taxon>Haemaphysalis</taxon>
    </lineage>
</organism>
<keyword evidence="2" id="KW-1185">Reference proteome</keyword>
<dbReference type="EMBL" id="JABSTR010000007">
    <property type="protein sequence ID" value="KAH9376087.1"/>
    <property type="molecule type" value="Genomic_DNA"/>
</dbReference>
<sequence>MFDVFPQTAFLFKSAFTHVRRDRVRCFEIIIHMTESGNFPFRPCGEGQHFWVAQELYSDRKTCFVGRFPPDDAQGDDPERASTFGLPRSSTQTGKTCFVGRFPPDDECLLFVNNAFKDSFPEECERQFDRLCGGNKYALYGGRNCTQLG</sequence>
<dbReference type="VEuPathDB" id="VectorBase:HLOH_051946"/>
<comment type="caution">
    <text evidence="1">The sequence shown here is derived from an EMBL/GenBank/DDBJ whole genome shotgun (WGS) entry which is preliminary data.</text>
</comment>
<dbReference type="OrthoDB" id="6485051at2759"/>
<dbReference type="Gene3D" id="2.40.128.20">
    <property type="match status" value="1"/>
</dbReference>
<dbReference type="AlphaFoldDB" id="A0A9J6GNE4"/>
<accession>A0A9J6GNE4</accession>
<protein>
    <submittedName>
        <fullName evidence="1">Uncharacterized protein</fullName>
    </submittedName>
</protein>
<gene>
    <name evidence="1" type="ORF">HPB48_012290</name>
</gene>
<name>A0A9J6GNE4_HAELO</name>
<reference evidence="1 2" key="1">
    <citation type="journal article" date="2020" name="Cell">
        <title>Large-Scale Comparative Analyses of Tick Genomes Elucidate Their Genetic Diversity and Vector Capacities.</title>
        <authorList>
            <consortium name="Tick Genome and Microbiome Consortium (TIGMIC)"/>
            <person name="Jia N."/>
            <person name="Wang J."/>
            <person name="Shi W."/>
            <person name="Du L."/>
            <person name="Sun Y."/>
            <person name="Zhan W."/>
            <person name="Jiang J.F."/>
            <person name="Wang Q."/>
            <person name="Zhang B."/>
            <person name="Ji P."/>
            <person name="Bell-Sakyi L."/>
            <person name="Cui X.M."/>
            <person name="Yuan T.T."/>
            <person name="Jiang B.G."/>
            <person name="Yang W.F."/>
            <person name="Lam T.T."/>
            <person name="Chang Q.C."/>
            <person name="Ding S.J."/>
            <person name="Wang X.J."/>
            <person name="Zhu J.G."/>
            <person name="Ruan X.D."/>
            <person name="Zhao L."/>
            <person name="Wei J.T."/>
            <person name="Ye R.Z."/>
            <person name="Que T.C."/>
            <person name="Du C.H."/>
            <person name="Zhou Y.H."/>
            <person name="Cheng J.X."/>
            <person name="Dai P.F."/>
            <person name="Guo W.B."/>
            <person name="Han X.H."/>
            <person name="Huang E.J."/>
            <person name="Li L.F."/>
            <person name="Wei W."/>
            <person name="Gao Y.C."/>
            <person name="Liu J.Z."/>
            <person name="Shao H.Z."/>
            <person name="Wang X."/>
            <person name="Wang C.C."/>
            <person name="Yang T.C."/>
            <person name="Huo Q.B."/>
            <person name="Li W."/>
            <person name="Chen H.Y."/>
            <person name="Chen S.E."/>
            <person name="Zhou L.G."/>
            <person name="Ni X.B."/>
            <person name="Tian J.H."/>
            <person name="Sheng Y."/>
            <person name="Liu T."/>
            <person name="Pan Y.S."/>
            <person name="Xia L.Y."/>
            <person name="Li J."/>
            <person name="Zhao F."/>
            <person name="Cao W.C."/>
        </authorList>
    </citation>
    <scope>NUCLEOTIDE SEQUENCE [LARGE SCALE GENOMIC DNA]</scope>
    <source>
        <strain evidence="1">HaeL-2018</strain>
    </source>
</reference>
<dbReference type="InterPro" id="IPR012674">
    <property type="entry name" value="Calycin"/>
</dbReference>
<dbReference type="Proteomes" id="UP000821853">
    <property type="component" value="Chromosome 5"/>
</dbReference>
<proteinExistence type="predicted"/>